<evidence type="ECO:0000313" key="2">
    <source>
        <dbReference type="EMBL" id="PAV78058.1"/>
    </source>
</evidence>
<proteinExistence type="predicted"/>
<feature type="region of interest" description="Disordered" evidence="1">
    <location>
        <begin position="296"/>
        <end position="318"/>
    </location>
</feature>
<feature type="non-terminal residue" evidence="2">
    <location>
        <position position="318"/>
    </location>
</feature>
<dbReference type="OrthoDB" id="5847481at2759"/>
<comment type="caution">
    <text evidence="2">The sequence shown here is derived from an EMBL/GenBank/DDBJ whole genome shotgun (WGS) entry which is preliminary data.</text>
</comment>
<protein>
    <submittedName>
        <fullName evidence="2">Uncharacterized protein</fullName>
    </submittedName>
</protein>
<dbReference type="Proteomes" id="UP000218231">
    <property type="component" value="Unassembled WGS sequence"/>
</dbReference>
<name>A0A2A2KVV8_9BILA</name>
<dbReference type="EMBL" id="LIAE01007624">
    <property type="protein sequence ID" value="PAV78058.1"/>
    <property type="molecule type" value="Genomic_DNA"/>
</dbReference>
<evidence type="ECO:0000256" key="1">
    <source>
        <dbReference type="SAM" id="MobiDB-lite"/>
    </source>
</evidence>
<sequence>MLTQNSNNYDNKFQMAKSSHPWAPTRSICVLLFVTLIGYSNGWFWDQPSPTIEPKLAETIVNSPEDIDASVILEEKKKYDEVRRKRQEDHELLRNLKTLPLGQRSMTKEQIKQLIYVRRPNETHEAQRQRAGMILFNWKHGTNLTYNPWLKFNSFVRPVNLERREQVIRAMVEKWVRQKRAPGDCVDTCAPPIESPTPLDSDNYPGYMTYSIDTTSGCSKMTISCTGLGGAFIGSSTVNQPDNNYYFDFAATSTDYITIATDLDCTEFGWAAPTPEDAPIGNVFYCDSIDQIPTTTTSTSTTSTTMTTTTTPSTSTTT</sequence>
<evidence type="ECO:0000313" key="3">
    <source>
        <dbReference type="Proteomes" id="UP000218231"/>
    </source>
</evidence>
<organism evidence="2 3">
    <name type="scientific">Diploscapter pachys</name>
    <dbReference type="NCBI Taxonomy" id="2018661"/>
    <lineage>
        <taxon>Eukaryota</taxon>
        <taxon>Metazoa</taxon>
        <taxon>Ecdysozoa</taxon>
        <taxon>Nematoda</taxon>
        <taxon>Chromadorea</taxon>
        <taxon>Rhabditida</taxon>
        <taxon>Rhabditina</taxon>
        <taxon>Rhabditomorpha</taxon>
        <taxon>Rhabditoidea</taxon>
        <taxon>Rhabditidae</taxon>
        <taxon>Diploscapter</taxon>
    </lineage>
</organism>
<reference evidence="2 3" key="1">
    <citation type="journal article" date="2017" name="Curr. Biol.">
        <title>Genome architecture and evolution of a unichromosomal asexual nematode.</title>
        <authorList>
            <person name="Fradin H."/>
            <person name="Zegar C."/>
            <person name="Gutwein M."/>
            <person name="Lucas J."/>
            <person name="Kovtun M."/>
            <person name="Corcoran D."/>
            <person name="Baugh L.R."/>
            <person name="Kiontke K."/>
            <person name="Gunsalus K."/>
            <person name="Fitch D.H."/>
            <person name="Piano F."/>
        </authorList>
    </citation>
    <scope>NUCLEOTIDE SEQUENCE [LARGE SCALE GENOMIC DNA]</scope>
    <source>
        <strain evidence="2">PF1309</strain>
    </source>
</reference>
<accession>A0A2A2KVV8</accession>
<gene>
    <name evidence="2" type="ORF">WR25_05517</name>
</gene>
<keyword evidence="3" id="KW-1185">Reference proteome</keyword>
<dbReference type="AlphaFoldDB" id="A0A2A2KVV8"/>